<feature type="region of interest" description="Disordered" evidence="1">
    <location>
        <begin position="1"/>
        <end position="120"/>
    </location>
</feature>
<dbReference type="InParanoid" id="A0A409VL28"/>
<evidence type="ECO:0000313" key="2">
    <source>
        <dbReference type="EMBL" id="PPQ66979.1"/>
    </source>
</evidence>
<protein>
    <submittedName>
        <fullName evidence="2">Uncharacterized protein</fullName>
    </submittedName>
</protein>
<feature type="compositionally biased region" description="Basic and acidic residues" evidence="1">
    <location>
        <begin position="1"/>
        <end position="16"/>
    </location>
</feature>
<organism evidence="2 3">
    <name type="scientific">Panaeolus cyanescens</name>
    <dbReference type="NCBI Taxonomy" id="181874"/>
    <lineage>
        <taxon>Eukaryota</taxon>
        <taxon>Fungi</taxon>
        <taxon>Dikarya</taxon>
        <taxon>Basidiomycota</taxon>
        <taxon>Agaricomycotina</taxon>
        <taxon>Agaricomycetes</taxon>
        <taxon>Agaricomycetidae</taxon>
        <taxon>Agaricales</taxon>
        <taxon>Agaricineae</taxon>
        <taxon>Galeropsidaceae</taxon>
        <taxon>Panaeolus</taxon>
    </lineage>
</organism>
<dbReference type="EMBL" id="NHTK01006029">
    <property type="protein sequence ID" value="PPQ66979.1"/>
    <property type="molecule type" value="Genomic_DNA"/>
</dbReference>
<proteinExistence type="predicted"/>
<comment type="caution">
    <text evidence="2">The sequence shown here is derived from an EMBL/GenBank/DDBJ whole genome shotgun (WGS) entry which is preliminary data.</text>
</comment>
<dbReference type="Proteomes" id="UP000284842">
    <property type="component" value="Unassembled WGS sequence"/>
</dbReference>
<name>A0A409VL28_9AGAR</name>
<keyword evidence="3" id="KW-1185">Reference proteome</keyword>
<sequence>MANKLDNHSSHCEDRQIAPLPKRSRQPPKKVQASSSPTKMAVDSSPALDLRMGSLKLRSSSPPLPKTPTRRKRSKLTVHFVTPPKPASATANFSTPQARKKPRRSFTPPGAPARAPLGTGLEVIPEDLEGPSLKKAVDDFNSRIAHVAAQVQRNKRKRRDDDE</sequence>
<gene>
    <name evidence="2" type="ORF">CVT24_008393</name>
</gene>
<accession>A0A409VL28</accession>
<reference evidence="2 3" key="1">
    <citation type="journal article" date="2018" name="Evol. Lett.">
        <title>Horizontal gene cluster transfer increased hallucinogenic mushroom diversity.</title>
        <authorList>
            <person name="Reynolds H.T."/>
            <person name="Vijayakumar V."/>
            <person name="Gluck-Thaler E."/>
            <person name="Korotkin H.B."/>
            <person name="Matheny P.B."/>
            <person name="Slot J.C."/>
        </authorList>
    </citation>
    <scope>NUCLEOTIDE SEQUENCE [LARGE SCALE GENOMIC DNA]</scope>
    <source>
        <strain evidence="2 3">2629</strain>
    </source>
</reference>
<evidence type="ECO:0000313" key="3">
    <source>
        <dbReference type="Proteomes" id="UP000284842"/>
    </source>
</evidence>
<evidence type="ECO:0000256" key="1">
    <source>
        <dbReference type="SAM" id="MobiDB-lite"/>
    </source>
</evidence>
<dbReference type="AlphaFoldDB" id="A0A409VL28"/>